<evidence type="ECO:0000313" key="11">
    <source>
        <dbReference type="Proteomes" id="UP000032336"/>
    </source>
</evidence>
<dbReference type="PANTHER" id="PTHR30266">
    <property type="entry name" value="MECHANOSENSITIVE CHANNEL MSCL"/>
    <property type="match status" value="1"/>
</dbReference>
<keyword evidence="4 9" id="KW-0812">Transmembrane</keyword>
<keyword evidence="6" id="KW-0406">Ion transport</keyword>
<dbReference type="SUPFAM" id="SSF81330">
    <property type="entry name" value="Gated mechanosensitive channel"/>
    <property type="match status" value="1"/>
</dbReference>
<dbReference type="Gene3D" id="1.10.1200.120">
    <property type="entry name" value="Large-conductance mechanosensitive channel, MscL, domain 1"/>
    <property type="match status" value="1"/>
</dbReference>
<sequence>MLKEFKAFLIQYNVIGLAVAVVIGAAAGALVKSLVTNIITPLVTIPGKVNFSQLAFHVGGSVFRYGQVINALISLVIIAFVVFFFIVRPLGKLQNKFQSSASPTMTCPACLSSIPLKATKCAFCTIDLPTTTSSSQPQEA</sequence>
<keyword evidence="3" id="KW-1003">Cell membrane</keyword>
<keyword evidence="7 9" id="KW-0472">Membrane</keyword>
<evidence type="ECO:0000256" key="4">
    <source>
        <dbReference type="ARBA" id="ARBA00022692"/>
    </source>
</evidence>
<dbReference type="GO" id="GO:0008381">
    <property type="term" value="F:mechanosensitive monoatomic ion channel activity"/>
    <property type="evidence" value="ECO:0007669"/>
    <property type="project" value="InterPro"/>
</dbReference>
<keyword evidence="11" id="KW-1185">Reference proteome</keyword>
<dbReference type="InterPro" id="IPR001185">
    <property type="entry name" value="MS_channel"/>
</dbReference>
<dbReference type="GeneID" id="78373597"/>
<name>A0A0D8FQX9_9ACTN</name>
<dbReference type="InterPro" id="IPR036019">
    <property type="entry name" value="MscL_channel"/>
</dbReference>
<evidence type="ECO:0000256" key="6">
    <source>
        <dbReference type="ARBA" id="ARBA00023065"/>
    </source>
</evidence>
<evidence type="ECO:0000256" key="1">
    <source>
        <dbReference type="ARBA" id="ARBA00004141"/>
    </source>
</evidence>
<evidence type="ECO:0000313" key="10">
    <source>
        <dbReference type="EMBL" id="KJE75680.1"/>
    </source>
</evidence>
<evidence type="ECO:0000256" key="2">
    <source>
        <dbReference type="ARBA" id="ARBA00022448"/>
    </source>
</evidence>
<keyword evidence="8" id="KW-0407">Ion channel</keyword>
<dbReference type="PRINTS" id="PR01264">
    <property type="entry name" value="MECHCHANNEL"/>
</dbReference>
<feature type="transmembrane region" description="Helical" evidence="9">
    <location>
        <begin position="68"/>
        <end position="87"/>
    </location>
</feature>
<comment type="subcellular location">
    <subcellularLocation>
        <location evidence="1">Membrane</location>
        <topology evidence="1">Multi-pass membrane protein</topology>
    </subcellularLocation>
</comment>
<keyword evidence="5 9" id="KW-1133">Transmembrane helix</keyword>
<organism evidence="10 11">
    <name type="scientific">Ferrimicrobium acidiphilum DSM 19497</name>
    <dbReference type="NCBI Taxonomy" id="1121877"/>
    <lineage>
        <taxon>Bacteria</taxon>
        <taxon>Bacillati</taxon>
        <taxon>Actinomycetota</taxon>
        <taxon>Acidimicrobiia</taxon>
        <taxon>Acidimicrobiales</taxon>
        <taxon>Acidimicrobiaceae</taxon>
        <taxon>Ferrimicrobium</taxon>
    </lineage>
</organism>
<evidence type="ECO:0000256" key="3">
    <source>
        <dbReference type="ARBA" id="ARBA00022475"/>
    </source>
</evidence>
<dbReference type="RefSeq" id="WP_052566344.1">
    <property type="nucleotide sequence ID" value="NZ_JQKF01000033.1"/>
</dbReference>
<dbReference type="STRING" id="1121877.FEAC_25800"/>
<dbReference type="EMBL" id="JXUW01000032">
    <property type="protein sequence ID" value="KJE75680.1"/>
    <property type="molecule type" value="Genomic_DNA"/>
</dbReference>
<comment type="caution">
    <text evidence="10">The sequence shown here is derived from an EMBL/GenBank/DDBJ whole genome shotgun (WGS) entry which is preliminary data.</text>
</comment>
<evidence type="ECO:0000256" key="5">
    <source>
        <dbReference type="ARBA" id="ARBA00022989"/>
    </source>
</evidence>
<dbReference type="eggNOG" id="COG1970">
    <property type="taxonomic scope" value="Bacteria"/>
</dbReference>
<keyword evidence="2" id="KW-0813">Transport</keyword>
<accession>A0A0D8FQX9</accession>
<dbReference type="PATRIC" id="fig|1121877.4.peg.2875"/>
<dbReference type="NCBIfam" id="TIGR00220">
    <property type="entry name" value="mscL"/>
    <property type="match status" value="1"/>
</dbReference>
<reference evidence="10 11" key="1">
    <citation type="submission" date="2015-01" db="EMBL/GenBank/DDBJ databases">
        <title>Draft genome of the acidophilic iron oxidizer Ferrimicrobium acidiphilum strain T23.</title>
        <authorList>
            <person name="Poehlein A."/>
            <person name="Eisen S."/>
            <person name="Schloemann M."/>
            <person name="Johnson B.D."/>
            <person name="Daniel R."/>
            <person name="Muehling M."/>
        </authorList>
    </citation>
    <scope>NUCLEOTIDE SEQUENCE [LARGE SCALE GENOMIC DNA]</scope>
    <source>
        <strain evidence="10 11">T23</strain>
    </source>
</reference>
<dbReference type="AlphaFoldDB" id="A0A0D8FQX9"/>
<evidence type="ECO:0000256" key="7">
    <source>
        <dbReference type="ARBA" id="ARBA00023136"/>
    </source>
</evidence>
<evidence type="ECO:0000256" key="8">
    <source>
        <dbReference type="ARBA" id="ARBA00023303"/>
    </source>
</evidence>
<gene>
    <name evidence="10" type="primary">mscL</name>
    <name evidence="10" type="ORF">FEAC_25800</name>
</gene>
<dbReference type="Proteomes" id="UP000032336">
    <property type="component" value="Unassembled WGS sequence"/>
</dbReference>
<feature type="transmembrane region" description="Helical" evidence="9">
    <location>
        <begin position="12"/>
        <end position="31"/>
    </location>
</feature>
<dbReference type="PANTHER" id="PTHR30266:SF2">
    <property type="entry name" value="LARGE-CONDUCTANCE MECHANOSENSITIVE CHANNEL"/>
    <property type="match status" value="1"/>
</dbReference>
<dbReference type="InterPro" id="IPR037673">
    <property type="entry name" value="MSC/AndL"/>
</dbReference>
<evidence type="ECO:0000256" key="9">
    <source>
        <dbReference type="SAM" id="Phobius"/>
    </source>
</evidence>
<proteinExistence type="predicted"/>
<dbReference type="GO" id="GO:0016020">
    <property type="term" value="C:membrane"/>
    <property type="evidence" value="ECO:0007669"/>
    <property type="project" value="UniProtKB-SubCell"/>
</dbReference>
<dbReference type="OrthoDB" id="9810350at2"/>
<protein>
    <submittedName>
        <fullName evidence="10">Large-conductance mechanosensitive channel</fullName>
    </submittedName>
</protein>
<dbReference type="Pfam" id="PF01741">
    <property type="entry name" value="MscL"/>
    <property type="match status" value="1"/>
</dbReference>